<evidence type="ECO:0000256" key="1">
    <source>
        <dbReference type="ARBA" id="ARBA00001962"/>
    </source>
</evidence>
<comment type="cofactor">
    <cofactor evidence="1">
        <name>Fe cation</name>
        <dbReference type="ChEBI" id="CHEBI:24875"/>
    </cofactor>
</comment>
<feature type="domain" description="Alcohol dehydrogenase iron-type/glycerol dehydrogenase GldA" evidence="4">
    <location>
        <begin position="9"/>
        <end position="176"/>
    </location>
</feature>
<organism evidence="6 7">
    <name type="scientific">Marinomonas aquiplantarum</name>
    <dbReference type="NCBI Taxonomy" id="491951"/>
    <lineage>
        <taxon>Bacteria</taxon>
        <taxon>Pseudomonadati</taxon>
        <taxon>Pseudomonadota</taxon>
        <taxon>Gammaproteobacteria</taxon>
        <taxon>Oceanospirillales</taxon>
        <taxon>Oceanospirillaceae</taxon>
        <taxon>Marinomonas</taxon>
    </lineage>
</organism>
<dbReference type="FunFam" id="3.40.50.1970:FF:000003">
    <property type="entry name" value="Alcohol dehydrogenase, iron-containing"/>
    <property type="match status" value="1"/>
</dbReference>
<dbReference type="InterPro" id="IPR044731">
    <property type="entry name" value="BDH-like"/>
</dbReference>
<dbReference type="OrthoDB" id="9815791at2"/>
<protein>
    <submittedName>
        <fullName evidence="6">NADP-dependent alcohol dehydrogenase</fullName>
    </submittedName>
</protein>
<evidence type="ECO:0000256" key="3">
    <source>
        <dbReference type="ARBA" id="ARBA00023002"/>
    </source>
</evidence>
<evidence type="ECO:0000313" key="7">
    <source>
        <dbReference type="Proteomes" id="UP000252086"/>
    </source>
</evidence>
<dbReference type="InterPro" id="IPR018211">
    <property type="entry name" value="ADH_Fe_CS"/>
</dbReference>
<dbReference type="PROSITE" id="PS00913">
    <property type="entry name" value="ADH_IRON_1"/>
    <property type="match status" value="1"/>
</dbReference>
<evidence type="ECO:0000259" key="4">
    <source>
        <dbReference type="Pfam" id="PF00465"/>
    </source>
</evidence>
<dbReference type="EMBL" id="QNRF01000001">
    <property type="protein sequence ID" value="RBO86120.1"/>
    <property type="molecule type" value="Genomic_DNA"/>
</dbReference>
<dbReference type="GO" id="GO:0008106">
    <property type="term" value="F:alcohol dehydrogenase (NADP+) activity"/>
    <property type="evidence" value="ECO:0007669"/>
    <property type="project" value="TreeGrafter"/>
</dbReference>
<keyword evidence="7" id="KW-1185">Reference proteome</keyword>
<accession>A0A366D7V8</accession>
<dbReference type="GO" id="GO:0005829">
    <property type="term" value="C:cytosol"/>
    <property type="evidence" value="ECO:0007669"/>
    <property type="project" value="TreeGrafter"/>
</dbReference>
<dbReference type="Pfam" id="PF00465">
    <property type="entry name" value="Fe-ADH"/>
    <property type="match status" value="1"/>
</dbReference>
<dbReference type="Gene3D" id="1.20.1090.10">
    <property type="entry name" value="Dehydroquinate synthase-like - alpha domain"/>
    <property type="match status" value="1"/>
</dbReference>
<dbReference type="SUPFAM" id="SSF56796">
    <property type="entry name" value="Dehydroquinate synthase-like"/>
    <property type="match status" value="1"/>
</dbReference>
<dbReference type="PANTHER" id="PTHR43633">
    <property type="entry name" value="ALCOHOL DEHYDROGENASE YQHD"/>
    <property type="match status" value="1"/>
</dbReference>
<sequence length="386" mass="42285">MNNFDYYNPTHIVFGQDRLAELDKLIPSDAKVMITFGGQSAKKYGTIDKVRTALQARDIVEFGGIEPNPQFDTLVKAVEVVKAEQVDFLLAVGGGSVMDGTKFIALAAEFASEEYQQILFNGFAPVPAEKALPLACVATLPATGSEMNMGGVITYQAQKYPFMSPLVFPKFSVLDPDLTKTLPKEQIANGVADAFVHVVEQYLTQSVNAKVQDRMAEGILKTLIEDGPVTLADNDNMDARKNFIWSATNALNGIIGVGVPQDWSTHMIGHEMTAQYGIAHGRTLAIILPNLLRERKAHKRAKLLQFAERVWDLTDGSEDEKIDLAIDKTEAFFNSLDIETNLTHYGIDDAGIDSIVNSMEKMGLTALSETGDLTLDIVRKILVATK</sequence>
<reference evidence="6 7" key="1">
    <citation type="submission" date="2018-06" db="EMBL/GenBank/DDBJ databases">
        <title>Genomic Encyclopedia of Type Strains, Phase III (KMG-III): the genomes of soil and plant-associated and newly described type strains.</title>
        <authorList>
            <person name="Whitman W."/>
        </authorList>
    </citation>
    <scope>NUCLEOTIDE SEQUENCE [LARGE SCALE GENOMIC DNA]</scope>
    <source>
        <strain evidence="6 7">CECT 7732</strain>
    </source>
</reference>
<evidence type="ECO:0000256" key="2">
    <source>
        <dbReference type="ARBA" id="ARBA00007358"/>
    </source>
</evidence>
<dbReference type="GO" id="GO:1990362">
    <property type="term" value="F:butanol dehydrogenase (NAD+) activity"/>
    <property type="evidence" value="ECO:0007669"/>
    <property type="project" value="InterPro"/>
</dbReference>
<dbReference type="Proteomes" id="UP000252086">
    <property type="component" value="Unassembled WGS sequence"/>
</dbReference>
<evidence type="ECO:0000259" key="5">
    <source>
        <dbReference type="Pfam" id="PF25137"/>
    </source>
</evidence>
<comment type="similarity">
    <text evidence="2">Belongs to the iron-containing alcohol dehydrogenase family.</text>
</comment>
<dbReference type="AlphaFoldDB" id="A0A366D7V8"/>
<dbReference type="Gene3D" id="3.40.50.1970">
    <property type="match status" value="1"/>
</dbReference>
<dbReference type="RefSeq" id="WP_113872999.1">
    <property type="nucleotide sequence ID" value="NZ_QNRF01000001.1"/>
</dbReference>
<evidence type="ECO:0000313" key="6">
    <source>
        <dbReference type="EMBL" id="RBO86120.1"/>
    </source>
</evidence>
<gene>
    <name evidence="6" type="ORF">DFP76_101396</name>
</gene>
<dbReference type="Pfam" id="PF25137">
    <property type="entry name" value="ADH_Fe_C"/>
    <property type="match status" value="1"/>
</dbReference>
<feature type="domain" description="Fe-containing alcohol dehydrogenase-like C-terminal" evidence="5">
    <location>
        <begin position="188"/>
        <end position="358"/>
    </location>
</feature>
<comment type="caution">
    <text evidence="6">The sequence shown here is derived from an EMBL/GenBank/DDBJ whole genome shotgun (WGS) entry which is preliminary data.</text>
</comment>
<keyword evidence="3" id="KW-0560">Oxidoreductase</keyword>
<name>A0A366D7V8_9GAMM</name>
<dbReference type="GO" id="GO:0046872">
    <property type="term" value="F:metal ion binding"/>
    <property type="evidence" value="ECO:0007669"/>
    <property type="project" value="InterPro"/>
</dbReference>
<dbReference type="InterPro" id="IPR056798">
    <property type="entry name" value="ADH_Fe_C"/>
</dbReference>
<dbReference type="GO" id="GO:1990002">
    <property type="term" value="F:methylglyoxal reductase (NADPH) (acetol producing) activity"/>
    <property type="evidence" value="ECO:0007669"/>
    <property type="project" value="TreeGrafter"/>
</dbReference>
<dbReference type="PANTHER" id="PTHR43633:SF1">
    <property type="entry name" value="ALCOHOL DEHYDROGENASE YQHD"/>
    <property type="match status" value="1"/>
</dbReference>
<dbReference type="InterPro" id="IPR001670">
    <property type="entry name" value="ADH_Fe/GldA"/>
</dbReference>
<proteinExistence type="inferred from homology"/>
<dbReference type="CDD" id="cd08187">
    <property type="entry name" value="BDH"/>
    <property type="match status" value="1"/>
</dbReference>